<dbReference type="SUPFAM" id="SSF46785">
    <property type="entry name" value="Winged helix' DNA-binding domain"/>
    <property type="match status" value="1"/>
</dbReference>
<evidence type="ECO:0000313" key="3">
    <source>
        <dbReference type="Proteomes" id="UP000093898"/>
    </source>
</evidence>
<dbReference type="OrthoDB" id="8635520at2"/>
<dbReference type="InterPro" id="IPR036390">
    <property type="entry name" value="WH_DNA-bd_sf"/>
</dbReference>
<dbReference type="InterPro" id="IPR000835">
    <property type="entry name" value="HTH_MarR-typ"/>
</dbReference>
<dbReference type="PANTHER" id="PTHR33164">
    <property type="entry name" value="TRANSCRIPTIONAL REGULATOR, MARR FAMILY"/>
    <property type="match status" value="1"/>
</dbReference>
<feature type="domain" description="HTH marR-type" evidence="1">
    <location>
        <begin position="1"/>
        <end position="160"/>
    </location>
</feature>
<dbReference type="GO" id="GO:0003700">
    <property type="term" value="F:DNA-binding transcription factor activity"/>
    <property type="evidence" value="ECO:0007669"/>
    <property type="project" value="InterPro"/>
</dbReference>
<protein>
    <submittedName>
        <fullName evidence="2">MarR family transcriptional regulator</fullName>
    </submittedName>
</protein>
<proteinExistence type="predicted"/>
<dbReference type="PROSITE" id="PS50995">
    <property type="entry name" value="HTH_MARR_2"/>
    <property type="match status" value="1"/>
</dbReference>
<dbReference type="AlphaFoldDB" id="A0A1A3GWH6"/>
<dbReference type="Pfam" id="PF12802">
    <property type="entry name" value="MarR_2"/>
    <property type="match status" value="1"/>
</dbReference>
<dbReference type="GO" id="GO:0006950">
    <property type="term" value="P:response to stress"/>
    <property type="evidence" value="ECO:0007669"/>
    <property type="project" value="TreeGrafter"/>
</dbReference>
<dbReference type="InterPro" id="IPR039422">
    <property type="entry name" value="MarR/SlyA-like"/>
</dbReference>
<comment type="caution">
    <text evidence="2">The sequence shown here is derived from an EMBL/GenBank/DDBJ whole genome shotgun (WGS) entry which is preliminary data.</text>
</comment>
<name>A0A1A3GWH6_MYCMU</name>
<sequence length="175" mass="19496">MTRNEWAAGLPSVDWLDGTQERAWQGQVIVMGLVFAQIERELIEESGLSFVDYRVLITLADASGMHLAMSQLAASLGWSPSRTSHQVKRMEARGLVERITSTADKRSADAYLTDIGLDALKAAVPGQVARVRRYFIDRLAPDQITAMADSYQSLLDYLMTIQDFPMPSRFQSPAE</sequence>
<accession>A0A1A3GWH6</accession>
<dbReference type="Proteomes" id="UP000093898">
    <property type="component" value="Unassembled WGS sequence"/>
</dbReference>
<dbReference type="InterPro" id="IPR036388">
    <property type="entry name" value="WH-like_DNA-bd_sf"/>
</dbReference>
<gene>
    <name evidence="2" type="ORF">A5630_01920</name>
</gene>
<dbReference type="PANTHER" id="PTHR33164:SF99">
    <property type="entry name" value="MARR FAMILY REGULATORY PROTEIN"/>
    <property type="match status" value="1"/>
</dbReference>
<dbReference type="EMBL" id="LZLC01000168">
    <property type="protein sequence ID" value="OBJ39699.1"/>
    <property type="molecule type" value="Genomic_DNA"/>
</dbReference>
<organism evidence="2 3">
    <name type="scientific">Mycolicibacterium mucogenicum</name>
    <name type="common">Mycobacterium mucogenicum</name>
    <dbReference type="NCBI Taxonomy" id="56689"/>
    <lineage>
        <taxon>Bacteria</taxon>
        <taxon>Bacillati</taxon>
        <taxon>Actinomycetota</taxon>
        <taxon>Actinomycetes</taxon>
        <taxon>Mycobacteriales</taxon>
        <taxon>Mycobacteriaceae</taxon>
        <taxon>Mycolicibacterium</taxon>
    </lineage>
</organism>
<reference evidence="2 3" key="1">
    <citation type="submission" date="2016-06" db="EMBL/GenBank/DDBJ databases">
        <authorList>
            <person name="Kjaerup R.B."/>
            <person name="Dalgaard T.S."/>
            <person name="Juul-Madsen H.R."/>
        </authorList>
    </citation>
    <scope>NUCLEOTIDE SEQUENCE [LARGE SCALE GENOMIC DNA]</scope>
    <source>
        <strain evidence="2 3">1127319.6</strain>
    </source>
</reference>
<evidence type="ECO:0000313" key="2">
    <source>
        <dbReference type="EMBL" id="OBJ39699.1"/>
    </source>
</evidence>
<dbReference type="SMART" id="SM00347">
    <property type="entry name" value="HTH_MARR"/>
    <property type="match status" value="1"/>
</dbReference>
<dbReference type="Gene3D" id="1.10.10.10">
    <property type="entry name" value="Winged helix-like DNA-binding domain superfamily/Winged helix DNA-binding domain"/>
    <property type="match status" value="1"/>
</dbReference>
<dbReference type="RefSeq" id="WP_064982910.1">
    <property type="nucleotide sequence ID" value="NZ_LZLC01000168.1"/>
</dbReference>
<evidence type="ECO:0000259" key="1">
    <source>
        <dbReference type="PROSITE" id="PS50995"/>
    </source>
</evidence>